<proteinExistence type="predicted"/>
<accession>A0A6C0FUI6</accession>
<gene>
    <name evidence="2" type="ORF">GXP70_03075</name>
</gene>
<sequence length="94" mass="10307">MSSSPAIVYASRLCDSDTMTNKLIYQIRQNQLSPAQLNDLQSRCSRELNELRQELDTLLNELRAIAGRGSREDGQTAAASSAPDNRTAPLRTAA</sequence>
<evidence type="ECO:0000313" key="2">
    <source>
        <dbReference type="EMBL" id="QHT59043.1"/>
    </source>
</evidence>
<dbReference type="RefSeq" id="WP_162355111.1">
    <property type="nucleotide sequence ID" value="NZ_CP048209.1"/>
</dbReference>
<dbReference type="Proteomes" id="UP000476064">
    <property type="component" value="Chromosome"/>
</dbReference>
<organism evidence="2 3">
    <name type="scientific">Paenibacillus lycopersici</name>
    <dbReference type="NCBI Taxonomy" id="2704462"/>
    <lineage>
        <taxon>Bacteria</taxon>
        <taxon>Bacillati</taxon>
        <taxon>Bacillota</taxon>
        <taxon>Bacilli</taxon>
        <taxon>Bacillales</taxon>
        <taxon>Paenibacillaceae</taxon>
        <taxon>Paenibacillus</taxon>
    </lineage>
</organism>
<reference evidence="2 3" key="1">
    <citation type="submission" date="2020-01" db="EMBL/GenBank/DDBJ databases">
        <title>Paenibacillus sp. nov., isolated from tomato rhizosphere.</title>
        <authorList>
            <person name="Weon H.-Y."/>
            <person name="Lee S.A."/>
        </authorList>
    </citation>
    <scope>NUCLEOTIDE SEQUENCE [LARGE SCALE GENOMIC DNA]</scope>
    <source>
        <strain evidence="2 3">12200R-189</strain>
    </source>
</reference>
<feature type="region of interest" description="Disordered" evidence="1">
    <location>
        <begin position="67"/>
        <end position="94"/>
    </location>
</feature>
<dbReference type="AlphaFoldDB" id="A0A6C0FUI6"/>
<dbReference type="KEGG" id="plyc:GXP70_03075"/>
<protein>
    <submittedName>
        <fullName evidence="2">Uncharacterized protein</fullName>
    </submittedName>
</protein>
<keyword evidence="3" id="KW-1185">Reference proteome</keyword>
<evidence type="ECO:0000313" key="3">
    <source>
        <dbReference type="Proteomes" id="UP000476064"/>
    </source>
</evidence>
<evidence type="ECO:0000256" key="1">
    <source>
        <dbReference type="SAM" id="MobiDB-lite"/>
    </source>
</evidence>
<dbReference type="EMBL" id="CP048209">
    <property type="protein sequence ID" value="QHT59043.1"/>
    <property type="molecule type" value="Genomic_DNA"/>
</dbReference>
<name>A0A6C0FUI6_9BACL</name>